<evidence type="ECO:0008006" key="3">
    <source>
        <dbReference type="Google" id="ProtNLM"/>
    </source>
</evidence>
<dbReference type="Gene3D" id="3.40.50.300">
    <property type="entry name" value="P-loop containing nucleotide triphosphate hydrolases"/>
    <property type="match status" value="1"/>
</dbReference>
<dbReference type="PANTHER" id="PTHR36451">
    <property type="entry name" value="PAPS-DEPENDENT SULFOTRANSFERASE STF3"/>
    <property type="match status" value="1"/>
</dbReference>
<proteinExistence type="predicted"/>
<dbReference type="Pfam" id="PF13469">
    <property type="entry name" value="Sulfotransfer_3"/>
    <property type="match status" value="1"/>
</dbReference>
<gene>
    <name evidence="1" type="ORF">FRACYDRAFT_237430</name>
</gene>
<sequence>MCEIDLVSIDSLIIEIPIASSVQPELASGSSYWMYRLEMFSDRSIENEKDKYWEDYGWESCNVKLIEKVNEQSDEYDVFVAHAILKLLSACNINAGHLLTWLLAVGGKNIDLQCSKQPKGQVRTSGQQYPFCFNCTIEKKKRIRTHAPQALLWPLHFTWNWNNTEWRIEGLARPCYIIRYINVGAFGNSSTFGNFILYLLKKYSITPALDKSIQLMKDADEDNDLNGSNIPKILCNEQARNDMTVRIENYYLDIVETTHLTIVGKILNYYQSSIDLTNHYGILKMAMSSSEISKEQIINPVFIVSLPRTGTTILHRTMSKDTKRYKCFDMCDMVLPLPTLIPRWDSIGRANKAIELQTTIIQKVNYLYPNFFKCMSTMHEFIPSEADESLNWYDSCLGHHYMDSMVKLYPMYRNTTGKSSSKSNSRYPNGIAELIESNHTAVYRYEWLKLIMKLYQYTDKVEWKNRGYNLDENGNDTIECPTNNIPWLLKDPDHSAYLPQLIQVFNTNITSKESSKSNSLKCDSNGLKLIFSHRNPTDIIASMTKLFFIFCMMDAIPNTPGTSAKEWGIEDNRRIQRYINGMINFTKYQDTTNDNVTNNGTNNNGTNNNSYNLVTNIPGAIETIYQQFGYGDTKTTTTTTTTTPIITTTEARTAFQLYLKQNPRDKHGNQKHRLLSQLYLTENDIQNQEYNKLFLNNKI</sequence>
<keyword evidence="2" id="KW-1185">Reference proteome</keyword>
<dbReference type="Proteomes" id="UP000095751">
    <property type="component" value="Unassembled WGS sequence"/>
</dbReference>
<organism evidence="1 2">
    <name type="scientific">Fragilariopsis cylindrus CCMP1102</name>
    <dbReference type="NCBI Taxonomy" id="635003"/>
    <lineage>
        <taxon>Eukaryota</taxon>
        <taxon>Sar</taxon>
        <taxon>Stramenopiles</taxon>
        <taxon>Ochrophyta</taxon>
        <taxon>Bacillariophyta</taxon>
        <taxon>Bacillariophyceae</taxon>
        <taxon>Bacillariophycidae</taxon>
        <taxon>Bacillariales</taxon>
        <taxon>Bacillariaceae</taxon>
        <taxon>Fragilariopsis</taxon>
    </lineage>
</organism>
<evidence type="ECO:0000313" key="1">
    <source>
        <dbReference type="EMBL" id="OEU19140.1"/>
    </source>
</evidence>
<dbReference type="EMBL" id="KV784356">
    <property type="protein sequence ID" value="OEU19140.1"/>
    <property type="molecule type" value="Genomic_DNA"/>
</dbReference>
<dbReference type="AlphaFoldDB" id="A0A1E7FLU9"/>
<accession>A0A1E7FLU9</accession>
<dbReference type="KEGG" id="fcy:FRACYDRAFT_237430"/>
<dbReference type="PANTHER" id="PTHR36451:SF1">
    <property type="entry name" value="OMEGA-HYDROXY-BETA-DIHYDROMENAQUINONE-9 SULFOTRANSFERASE STF3"/>
    <property type="match status" value="1"/>
</dbReference>
<name>A0A1E7FLU9_9STRA</name>
<protein>
    <recommendedName>
        <fullName evidence="3">P-loop containing nucleoside triphosphate hydrolase protein</fullName>
    </recommendedName>
</protein>
<dbReference type="SUPFAM" id="SSF52540">
    <property type="entry name" value="P-loop containing nucleoside triphosphate hydrolases"/>
    <property type="match status" value="1"/>
</dbReference>
<dbReference type="OrthoDB" id="429813at2759"/>
<evidence type="ECO:0000313" key="2">
    <source>
        <dbReference type="Proteomes" id="UP000095751"/>
    </source>
</evidence>
<dbReference type="InterPro" id="IPR027417">
    <property type="entry name" value="P-loop_NTPase"/>
</dbReference>
<reference evidence="1 2" key="1">
    <citation type="submission" date="2016-09" db="EMBL/GenBank/DDBJ databases">
        <title>Extensive genetic diversity and differential bi-allelic expression allows diatom success in the polar Southern Ocean.</title>
        <authorList>
            <consortium name="DOE Joint Genome Institute"/>
            <person name="Mock T."/>
            <person name="Otillar R.P."/>
            <person name="Strauss J."/>
            <person name="Dupont C."/>
            <person name="Frickenhaus S."/>
            <person name="Maumus F."/>
            <person name="Mcmullan M."/>
            <person name="Sanges R."/>
            <person name="Schmutz J."/>
            <person name="Toseland A."/>
            <person name="Valas R."/>
            <person name="Veluchamy A."/>
            <person name="Ward B.J."/>
            <person name="Allen A."/>
            <person name="Barry K."/>
            <person name="Falciatore A."/>
            <person name="Ferrante M."/>
            <person name="Fortunato A.E."/>
            <person name="Gloeckner G."/>
            <person name="Gruber A."/>
            <person name="Hipkin R."/>
            <person name="Janech M."/>
            <person name="Kroth P."/>
            <person name="Leese F."/>
            <person name="Lindquist E."/>
            <person name="Lyon B.R."/>
            <person name="Martin J."/>
            <person name="Mayer C."/>
            <person name="Parker M."/>
            <person name="Quesneville H."/>
            <person name="Raymond J."/>
            <person name="Uhlig C."/>
            <person name="Valentin K.U."/>
            <person name="Worden A.Z."/>
            <person name="Armbrust E.V."/>
            <person name="Bowler C."/>
            <person name="Green B."/>
            <person name="Moulton V."/>
            <person name="Van Oosterhout C."/>
            <person name="Grigoriev I."/>
        </authorList>
    </citation>
    <scope>NUCLEOTIDE SEQUENCE [LARGE SCALE GENOMIC DNA]</scope>
    <source>
        <strain evidence="1 2">CCMP1102</strain>
    </source>
</reference>
<dbReference type="InParanoid" id="A0A1E7FLU9"/>
<dbReference type="InterPro" id="IPR052736">
    <property type="entry name" value="Stf3_sulfotransferase"/>
</dbReference>